<protein>
    <recommendedName>
        <fullName evidence="6">3-dehydroquinate synthase C-terminal domain-containing protein</fullName>
    </recommendedName>
</protein>
<dbReference type="Proteomes" id="UP000605784">
    <property type="component" value="Unassembled WGS sequence"/>
</dbReference>
<reference evidence="7" key="2">
    <citation type="submission" date="2020-09" db="EMBL/GenBank/DDBJ databases">
        <authorList>
            <person name="Sun Q."/>
            <person name="Ohkuma M."/>
        </authorList>
    </citation>
    <scope>NUCLEOTIDE SEQUENCE</scope>
    <source>
        <strain evidence="7">JCM 17820</strain>
    </source>
</reference>
<proteinExistence type="predicted"/>
<dbReference type="PANTHER" id="PTHR33563:SF1">
    <property type="entry name" value="3-DEHYDROQUINATE SYNTHASE"/>
    <property type="match status" value="1"/>
</dbReference>
<feature type="compositionally biased region" description="Basic and acidic residues" evidence="5">
    <location>
        <begin position="364"/>
        <end position="374"/>
    </location>
</feature>
<dbReference type="RefSeq" id="WP_188997672.1">
    <property type="nucleotide sequence ID" value="NZ_BMOU01000003.1"/>
</dbReference>
<dbReference type="EMBL" id="BMOU01000003">
    <property type="protein sequence ID" value="GGN95580.1"/>
    <property type="molecule type" value="Genomic_DNA"/>
</dbReference>
<evidence type="ECO:0000313" key="8">
    <source>
        <dbReference type="Proteomes" id="UP000605784"/>
    </source>
</evidence>
<evidence type="ECO:0000256" key="3">
    <source>
        <dbReference type="ARBA" id="ARBA00023027"/>
    </source>
</evidence>
<comment type="caution">
    <text evidence="7">The sequence shown here is derived from an EMBL/GenBank/DDBJ whole genome shotgun (WGS) entry which is preliminary data.</text>
</comment>
<dbReference type="GO" id="GO:0009073">
    <property type="term" value="P:aromatic amino acid family biosynthetic process"/>
    <property type="evidence" value="ECO:0007669"/>
    <property type="project" value="UniProtKB-KW"/>
</dbReference>
<keyword evidence="4" id="KW-0057">Aromatic amino acid biosynthesis</keyword>
<keyword evidence="2" id="KW-0560">Oxidoreductase</keyword>
<evidence type="ECO:0000259" key="6">
    <source>
        <dbReference type="Pfam" id="PF26558"/>
    </source>
</evidence>
<evidence type="ECO:0000256" key="1">
    <source>
        <dbReference type="ARBA" id="ARBA00022605"/>
    </source>
</evidence>
<feature type="domain" description="3-dehydroquinate synthase C-terminal" evidence="6">
    <location>
        <begin position="193"/>
        <end position="351"/>
    </location>
</feature>
<keyword evidence="1" id="KW-0028">Amino-acid biosynthesis</keyword>
<dbReference type="PANTHER" id="PTHR33563">
    <property type="match status" value="1"/>
</dbReference>
<evidence type="ECO:0000256" key="2">
    <source>
        <dbReference type="ARBA" id="ARBA00023002"/>
    </source>
</evidence>
<accession>A0A830GMX4</accession>
<evidence type="ECO:0000313" key="7">
    <source>
        <dbReference type="EMBL" id="GGN95580.1"/>
    </source>
</evidence>
<name>A0A830GMX4_9EURY</name>
<dbReference type="GO" id="GO:0003856">
    <property type="term" value="F:3-dehydroquinate synthase activity"/>
    <property type="evidence" value="ECO:0007669"/>
    <property type="project" value="InterPro"/>
</dbReference>
<evidence type="ECO:0000256" key="4">
    <source>
        <dbReference type="ARBA" id="ARBA00023141"/>
    </source>
</evidence>
<sequence length="380" mass="40920">MPAKQCWLDSTVVDETSQFELYEAFDLSFDAIVLSADTVDTYELPASISRVVPYDSDRPDCLDAADIAIVSDEGQIGTALSHGCSIAYRLDQDAVSSASPEMFVEQIPDQARYLVVPDASQVERFESLLETVGETELSVISGVRSPSEAESVVNTMNGSSGGVMISSPETAAFSEYVNITKEPSDTAIPLKAFEIETIEQLGTGIRCCIDTTTLMGKAEGMIVGSTNAGGLFVNAEARAPPEASPRPFRVNAGAIHSYVWTDEASWNYLADLGMGDTVACLNVDGSIREVTVGRILLEKRPLTQLIATCETRTVAAIVQDHSHVRLLRQSGESVSVPHLEEGDQVLGYATDEPQPVLDRPTAGVERRDIDDPNSHAENTI</sequence>
<feature type="region of interest" description="Disordered" evidence="5">
    <location>
        <begin position="346"/>
        <end position="380"/>
    </location>
</feature>
<gene>
    <name evidence="7" type="ORF">GCM10009030_23020</name>
</gene>
<evidence type="ECO:0000256" key="5">
    <source>
        <dbReference type="SAM" id="MobiDB-lite"/>
    </source>
</evidence>
<dbReference type="GO" id="GO:0008652">
    <property type="term" value="P:amino acid biosynthetic process"/>
    <property type="evidence" value="ECO:0007669"/>
    <property type="project" value="UniProtKB-KW"/>
</dbReference>
<keyword evidence="8" id="KW-1185">Reference proteome</keyword>
<reference evidence="7" key="1">
    <citation type="journal article" date="2014" name="Int. J. Syst. Evol. Microbiol.">
        <title>Complete genome sequence of Corynebacterium casei LMG S-19264T (=DSM 44701T), isolated from a smear-ripened cheese.</title>
        <authorList>
            <consortium name="US DOE Joint Genome Institute (JGI-PGF)"/>
            <person name="Walter F."/>
            <person name="Albersmeier A."/>
            <person name="Kalinowski J."/>
            <person name="Ruckert C."/>
        </authorList>
    </citation>
    <scope>NUCLEOTIDE SEQUENCE</scope>
    <source>
        <strain evidence="7">JCM 17820</strain>
    </source>
</reference>
<organism evidence="7 8">
    <name type="scientific">Haloarcula pellucida</name>
    <dbReference type="NCBI Taxonomy" id="1427151"/>
    <lineage>
        <taxon>Archaea</taxon>
        <taxon>Methanobacteriati</taxon>
        <taxon>Methanobacteriota</taxon>
        <taxon>Stenosarchaea group</taxon>
        <taxon>Halobacteria</taxon>
        <taxon>Halobacteriales</taxon>
        <taxon>Haloarculaceae</taxon>
        <taxon>Haloarcula</taxon>
    </lineage>
</organism>
<dbReference type="InterPro" id="IPR002812">
    <property type="entry name" value="DHQS"/>
</dbReference>
<keyword evidence="3" id="KW-0520">NAD</keyword>
<dbReference type="Pfam" id="PF26558">
    <property type="entry name" value="DHQS_2nd"/>
    <property type="match status" value="1"/>
</dbReference>
<dbReference type="GO" id="GO:0016491">
    <property type="term" value="F:oxidoreductase activity"/>
    <property type="evidence" value="ECO:0007669"/>
    <property type="project" value="UniProtKB-KW"/>
</dbReference>
<dbReference type="InterPro" id="IPR056179">
    <property type="entry name" value="DHQS_C"/>
</dbReference>
<dbReference type="AlphaFoldDB" id="A0A830GMX4"/>